<evidence type="ECO:0008006" key="5">
    <source>
        <dbReference type="Google" id="ProtNLM"/>
    </source>
</evidence>
<feature type="region of interest" description="Disordered" evidence="2">
    <location>
        <begin position="1"/>
        <end position="114"/>
    </location>
</feature>
<comment type="similarity">
    <text evidence="1">Belongs to the senescence regulator S40 family.</text>
</comment>
<dbReference type="InterPro" id="IPR007608">
    <property type="entry name" value="Senescence_reg_S40"/>
</dbReference>
<dbReference type="GO" id="GO:0010150">
    <property type="term" value="P:leaf senescence"/>
    <property type="evidence" value="ECO:0007669"/>
    <property type="project" value="UniProtKB-ARBA"/>
</dbReference>
<gene>
    <name evidence="3" type="ORF">Fot_48697</name>
</gene>
<organism evidence="3 4">
    <name type="scientific">Forsythia ovata</name>
    <dbReference type="NCBI Taxonomy" id="205694"/>
    <lineage>
        <taxon>Eukaryota</taxon>
        <taxon>Viridiplantae</taxon>
        <taxon>Streptophyta</taxon>
        <taxon>Embryophyta</taxon>
        <taxon>Tracheophyta</taxon>
        <taxon>Spermatophyta</taxon>
        <taxon>Magnoliopsida</taxon>
        <taxon>eudicotyledons</taxon>
        <taxon>Gunneridae</taxon>
        <taxon>Pentapetalae</taxon>
        <taxon>asterids</taxon>
        <taxon>lamiids</taxon>
        <taxon>Lamiales</taxon>
        <taxon>Oleaceae</taxon>
        <taxon>Forsythieae</taxon>
        <taxon>Forsythia</taxon>
    </lineage>
</organism>
<feature type="compositionally biased region" description="Acidic residues" evidence="2">
    <location>
        <begin position="99"/>
        <end position="109"/>
    </location>
</feature>
<dbReference type="PANTHER" id="PTHR46525:SF2">
    <property type="entry name" value="EMB|CAB72159.1"/>
    <property type="match status" value="1"/>
</dbReference>
<keyword evidence="4" id="KW-1185">Reference proteome</keyword>
<protein>
    <recommendedName>
        <fullName evidence="5">Senescence regulator</fullName>
    </recommendedName>
</protein>
<sequence>MSSTENKRSGKSRQRNEDIQEQDVWGILNEGKEPSFISKRQPTAARIMIPTANKNSNIDEPRTVQHSAPLNIPDWSKIYGESSKNASKNGDDFVRSSGESDDEEEDDDGNLIPPHEIIARNLARNQISSFSVCEGAGRTLKGRDLSRVRNAVLTKTGFLE</sequence>
<reference evidence="4" key="1">
    <citation type="submission" date="2024-07" db="EMBL/GenBank/DDBJ databases">
        <title>Two chromosome-level genome assemblies of Korean endemic species Abeliophyllum distichum and Forsythia ovata (Oleaceae).</title>
        <authorList>
            <person name="Jang H."/>
        </authorList>
    </citation>
    <scope>NUCLEOTIDE SEQUENCE [LARGE SCALE GENOMIC DNA]</scope>
</reference>
<dbReference type="PANTHER" id="PTHR46525">
    <property type="entry name" value="EMB|CAB72159.1"/>
    <property type="match status" value="1"/>
</dbReference>
<accession>A0ABD1QE17</accession>
<proteinExistence type="inferred from homology"/>
<dbReference type="AlphaFoldDB" id="A0ABD1QE17"/>
<dbReference type="EMBL" id="JBFOLJ010000015">
    <property type="protein sequence ID" value="KAL2472961.1"/>
    <property type="molecule type" value="Genomic_DNA"/>
</dbReference>
<dbReference type="Proteomes" id="UP001604277">
    <property type="component" value="Unassembled WGS sequence"/>
</dbReference>
<dbReference type="Pfam" id="PF04520">
    <property type="entry name" value="Senescence_reg"/>
    <property type="match status" value="1"/>
</dbReference>
<feature type="compositionally biased region" description="Basic and acidic residues" evidence="2">
    <location>
        <begin position="1"/>
        <end position="18"/>
    </location>
</feature>
<comment type="caution">
    <text evidence="3">The sequence shown here is derived from an EMBL/GenBank/DDBJ whole genome shotgun (WGS) entry which is preliminary data.</text>
</comment>
<evidence type="ECO:0000256" key="1">
    <source>
        <dbReference type="ARBA" id="ARBA00034773"/>
    </source>
</evidence>
<evidence type="ECO:0000256" key="2">
    <source>
        <dbReference type="SAM" id="MobiDB-lite"/>
    </source>
</evidence>
<name>A0ABD1QE17_9LAMI</name>
<evidence type="ECO:0000313" key="3">
    <source>
        <dbReference type="EMBL" id="KAL2472961.1"/>
    </source>
</evidence>
<evidence type="ECO:0000313" key="4">
    <source>
        <dbReference type="Proteomes" id="UP001604277"/>
    </source>
</evidence>